<accession>A0AA86M2S5</accession>
<organism evidence="1 2">
    <name type="scientific">Priestia megaterium</name>
    <name type="common">Bacillus megaterium</name>
    <dbReference type="NCBI Taxonomy" id="1404"/>
    <lineage>
        <taxon>Bacteria</taxon>
        <taxon>Bacillati</taxon>
        <taxon>Bacillota</taxon>
        <taxon>Bacilli</taxon>
        <taxon>Bacillales</taxon>
        <taxon>Bacillaceae</taxon>
        <taxon>Priestia</taxon>
    </lineage>
</organism>
<dbReference type="RefSeq" id="WP_114897333.1">
    <property type="nucleotide sequence ID" value="NZ_CP022674.1"/>
</dbReference>
<proteinExistence type="predicted"/>
<evidence type="ECO:0000313" key="1">
    <source>
        <dbReference type="EMBL" id="AXI32653.1"/>
    </source>
</evidence>
<dbReference type="EMBL" id="CP022674">
    <property type="protein sequence ID" value="AXI32653.1"/>
    <property type="molecule type" value="Genomic_DNA"/>
</dbReference>
<reference evidence="1 2" key="1">
    <citation type="submission" date="2017-07" db="EMBL/GenBank/DDBJ databases">
        <title>Isolation and development of strain Bacillus megaterium SR7 for enhanced growth and metabolite production under supercritical carbon dioxide.</title>
        <authorList>
            <person name="Freedman A.J.E."/>
            <person name="Peet K.C."/>
            <person name="Boock J.T."/>
            <person name="Penn K."/>
            <person name="Prather K.L.J."/>
            <person name="Thompson J.R."/>
        </authorList>
    </citation>
    <scope>NUCLEOTIDE SEQUENCE [LARGE SCALE GENOMIC DNA]</scope>
    <source>
        <strain evidence="1 2">SR7</strain>
    </source>
</reference>
<evidence type="ECO:0000313" key="2">
    <source>
        <dbReference type="Proteomes" id="UP000253834"/>
    </source>
</evidence>
<name>A0AA86M2S5_PRIMG</name>
<sequence>MKYQVIKDFKDLQDDNHIYSVGDKYPRKGRAKSERIEELSGYDNKCKVPLIKATEVIEVAEENG</sequence>
<protein>
    <submittedName>
        <fullName evidence="1">Uncharacterized protein</fullName>
    </submittedName>
</protein>
<dbReference type="AlphaFoldDB" id="A0AA86M2S5"/>
<gene>
    <name evidence="1" type="ORF">CIB87_28100</name>
</gene>
<dbReference type="Proteomes" id="UP000253834">
    <property type="component" value="Chromosome"/>
</dbReference>